<organism evidence="1 2">
    <name type="scientific">Klebsiella spallanzanii</name>
    <dbReference type="NCBI Taxonomy" id="2587528"/>
    <lineage>
        <taxon>Bacteria</taxon>
        <taxon>Pseudomonadati</taxon>
        <taxon>Pseudomonadota</taxon>
        <taxon>Gammaproteobacteria</taxon>
        <taxon>Enterobacterales</taxon>
        <taxon>Enterobacteriaceae</taxon>
        <taxon>Klebsiella/Raoultella group</taxon>
        <taxon>Klebsiella</taxon>
    </lineage>
</organism>
<proteinExistence type="predicted"/>
<accession>A0ABY6V6J6</accession>
<keyword evidence="2" id="KW-1185">Reference proteome</keyword>
<sequence>MFIENFPDEIELLAFFESEPVYFERENVSFIYHVKDDHGFSIDFSFSIVEGWVHYVIKHGEVNVVDNSIDGVGSLLLGKDTKGEYLYVELNSNSFVSRTEVRVAPYISISGNVFSK</sequence>
<name>A0ABY6V6J6_9ENTR</name>
<comment type="caution">
    <text evidence="1">The sequence shown here is derived from an EMBL/GenBank/DDBJ whole genome shotgun (WGS) entry which is preliminary data.</text>
</comment>
<dbReference type="Proteomes" id="UP000317652">
    <property type="component" value="Unassembled WGS sequence"/>
</dbReference>
<dbReference type="CDD" id="cd20698">
    <property type="entry name" value="CdiI_Kp-like"/>
    <property type="match status" value="1"/>
</dbReference>
<evidence type="ECO:0000313" key="2">
    <source>
        <dbReference type="Proteomes" id="UP000317652"/>
    </source>
</evidence>
<gene>
    <name evidence="1" type="ORF">SB6411_00003</name>
</gene>
<dbReference type="EMBL" id="CABGGS010000001">
    <property type="protein sequence ID" value="VUS21850.1"/>
    <property type="molecule type" value="Genomic_DNA"/>
</dbReference>
<evidence type="ECO:0000313" key="1">
    <source>
        <dbReference type="EMBL" id="VUS21850.1"/>
    </source>
</evidence>
<protein>
    <submittedName>
        <fullName evidence="1">Uncharacterized protein</fullName>
    </submittedName>
</protein>
<reference evidence="1 2" key="1">
    <citation type="submission" date="2019-07" db="EMBL/GenBank/DDBJ databases">
        <authorList>
            <person name="Brisse S."/>
            <person name="Rodrigues C."/>
            <person name="Thorpe H."/>
        </authorList>
    </citation>
    <scope>NUCLEOTIDE SEQUENCE [LARGE SCALE GENOMIC DNA]</scope>
    <source>
        <strain evidence="1">SB6411</strain>
    </source>
</reference>
<dbReference type="RefSeq" id="WP_142467512.1">
    <property type="nucleotide sequence ID" value="NZ_CABGGS010000001.1"/>
</dbReference>